<feature type="transmembrane region" description="Helical" evidence="8">
    <location>
        <begin position="363"/>
        <end position="383"/>
    </location>
</feature>
<feature type="transmembrane region" description="Helical" evidence="8">
    <location>
        <begin position="161"/>
        <end position="184"/>
    </location>
</feature>
<gene>
    <name evidence="9" type="ORF">WJX72_002374</name>
</gene>
<keyword evidence="6 8" id="KW-1133">Transmembrane helix</keyword>
<sequence length="477" mass="51705">MTKGGTLSLIKVEAAKIMRLAWPISGEEVLSYSQYLVTTAFVGRLGSPVLSAWFLAKTLINVTGNSLVWGIISAMETFCGQAFGACHYGLLGVILQRALLIGSLVATPCAVAWIWADKVLELLGQNASLAAMAARYIHLWTPTLFLYAAQWGCQLFLQAQGVVLPALGMAVVSLPLTVLFNWLFIVKLGFGLDGAAFATLVLAVVPLVLMVIYLIWHDRMQPPERRTWLGWSRAAWSGWGHYLHVALPSLAMICLDWWGNEITIFMSGILPQPEINVAAMGIAFNTNTLFFMLSFGLAGAASTRVSNELGANHPHRAKLVVEVAVSIAVAFLALGASVLVAVRHQWARVFTEDEKVVGLVARLMLPLAASLFGDGIMTVLAGVLRGAGRQRLGALVNLITIWVVGLPLQVCLAFYLGLGAMGMWLAKLVTSVLQAGTVFWFVARFDWTREAARAAVTVAKAHREHSQSCLEPLLPEQ</sequence>
<dbReference type="NCBIfam" id="TIGR00797">
    <property type="entry name" value="matE"/>
    <property type="match status" value="1"/>
</dbReference>
<keyword evidence="7 8" id="KW-0472">Membrane</keyword>
<dbReference type="Pfam" id="PF01554">
    <property type="entry name" value="MatE"/>
    <property type="match status" value="2"/>
</dbReference>
<evidence type="ECO:0000256" key="1">
    <source>
        <dbReference type="ARBA" id="ARBA00004651"/>
    </source>
</evidence>
<evidence type="ECO:0000256" key="4">
    <source>
        <dbReference type="ARBA" id="ARBA00022475"/>
    </source>
</evidence>
<feature type="transmembrane region" description="Helical" evidence="8">
    <location>
        <begin position="319"/>
        <end position="343"/>
    </location>
</feature>
<evidence type="ECO:0000256" key="2">
    <source>
        <dbReference type="ARBA" id="ARBA00010199"/>
    </source>
</evidence>
<keyword evidence="3" id="KW-0813">Transport</keyword>
<dbReference type="GO" id="GO:0015297">
    <property type="term" value="F:antiporter activity"/>
    <property type="evidence" value="ECO:0007669"/>
    <property type="project" value="InterPro"/>
</dbReference>
<dbReference type="GO" id="GO:1990961">
    <property type="term" value="P:xenobiotic detoxification by transmembrane export across the plasma membrane"/>
    <property type="evidence" value="ECO:0007669"/>
    <property type="project" value="InterPro"/>
</dbReference>
<feature type="transmembrane region" description="Helical" evidence="8">
    <location>
        <begin position="98"/>
        <end position="116"/>
    </location>
</feature>
<organism evidence="9 10">
    <name type="scientific">[Myrmecia] bisecta</name>
    <dbReference type="NCBI Taxonomy" id="41462"/>
    <lineage>
        <taxon>Eukaryota</taxon>
        <taxon>Viridiplantae</taxon>
        <taxon>Chlorophyta</taxon>
        <taxon>core chlorophytes</taxon>
        <taxon>Trebouxiophyceae</taxon>
        <taxon>Trebouxiales</taxon>
        <taxon>Trebouxiaceae</taxon>
        <taxon>Myrmecia</taxon>
    </lineage>
</organism>
<feature type="transmembrane region" description="Helical" evidence="8">
    <location>
        <begin position="424"/>
        <end position="443"/>
    </location>
</feature>
<dbReference type="GO" id="GO:0005886">
    <property type="term" value="C:plasma membrane"/>
    <property type="evidence" value="ECO:0007669"/>
    <property type="project" value="UniProtKB-SubCell"/>
</dbReference>
<keyword evidence="10" id="KW-1185">Reference proteome</keyword>
<feature type="transmembrane region" description="Helical" evidence="8">
    <location>
        <begin position="395"/>
        <end position="418"/>
    </location>
</feature>
<dbReference type="GO" id="GO:0042910">
    <property type="term" value="F:xenobiotic transmembrane transporter activity"/>
    <property type="evidence" value="ECO:0007669"/>
    <property type="project" value="InterPro"/>
</dbReference>
<dbReference type="EMBL" id="JALJOR010000013">
    <property type="protein sequence ID" value="KAK9806774.1"/>
    <property type="molecule type" value="Genomic_DNA"/>
</dbReference>
<name>A0AAW1PG01_9CHLO</name>
<evidence type="ECO:0000256" key="5">
    <source>
        <dbReference type="ARBA" id="ARBA00022692"/>
    </source>
</evidence>
<keyword evidence="5 8" id="KW-0812">Transmembrane</keyword>
<dbReference type="CDD" id="cd13132">
    <property type="entry name" value="MATE_eukaryotic"/>
    <property type="match status" value="1"/>
</dbReference>
<feature type="transmembrane region" description="Helical" evidence="8">
    <location>
        <begin position="128"/>
        <end position="149"/>
    </location>
</feature>
<evidence type="ECO:0000256" key="3">
    <source>
        <dbReference type="ARBA" id="ARBA00022448"/>
    </source>
</evidence>
<accession>A0AAW1PG01</accession>
<comment type="similarity">
    <text evidence="2 8">Belongs to the multi antimicrobial extrusion (MATE) (TC 2.A.66.1) family.</text>
</comment>
<evidence type="ECO:0000256" key="6">
    <source>
        <dbReference type="ARBA" id="ARBA00022989"/>
    </source>
</evidence>
<feature type="transmembrane region" description="Helical" evidence="8">
    <location>
        <begin position="278"/>
        <end position="298"/>
    </location>
</feature>
<dbReference type="PIRSF" id="PIRSF006603">
    <property type="entry name" value="DinF"/>
    <property type="match status" value="1"/>
</dbReference>
<evidence type="ECO:0000256" key="8">
    <source>
        <dbReference type="RuleBase" id="RU004914"/>
    </source>
</evidence>
<proteinExistence type="inferred from homology"/>
<evidence type="ECO:0000313" key="9">
    <source>
        <dbReference type="EMBL" id="KAK9806774.1"/>
    </source>
</evidence>
<evidence type="ECO:0000313" key="10">
    <source>
        <dbReference type="Proteomes" id="UP001489004"/>
    </source>
</evidence>
<dbReference type="AlphaFoldDB" id="A0AAW1PG01"/>
<keyword evidence="4" id="KW-1003">Cell membrane</keyword>
<reference evidence="9 10" key="1">
    <citation type="journal article" date="2024" name="Nat. Commun.">
        <title>Phylogenomics reveals the evolutionary origins of lichenization in chlorophyte algae.</title>
        <authorList>
            <person name="Puginier C."/>
            <person name="Libourel C."/>
            <person name="Otte J."/>
            <person name="Skaloud P."/>
            <person name="Haon M."/>
            <person name="Grisel S."/>
            <person name="Petersen M."/>
            <person name="Berrin J.G."/>
            <person name="Delaux P.M."/>
            <person name="Dal Grande F."/>
            <person name="Keller J."/>
        </authorList>
    </citation>
    <scope>NUCLEOTIDE SEQUENCE [LARGE SCALE GENOMIC DNA]</scope>
    <source>
        <strain evidence="9 10">SAG 2043</strain>
    </source>
</reference>
<comment type="subcellular location">
    <subcellularLocation>
        <location evidence="1">Cell membrane</location>
        <topology evidence="1">Multi-pass membrane protein</topology>
    </subcellularLocation>
</comment>
<feature type="transmembrane region" description="Helical" evidence="8">
    <location>
        <begin position="196"/>
        <end position="216"/>
    </location>
</feature>
<dbReference type="InterPro" id="IPR048279">
    <property type="entry name" value="MdtK-like"/>
</dbReference>
<evidence type="ECO:0000256" key="7">
    <source>
        <dbReference type="ARBA" id="ARBA00023136"/>
    </source>
</evidence>
<dbReference type="Proteomes" id="UP001489004">
    <property type="component" value="Unassembled WGS sequence"/>
</dbReference>
<dbReference type="InterPro" id="IPR002528">
    <property type="entry name" value="MATE_fam"/>
</dbReference>
<dbReference type="PANTHER" id="PTHR11206">
    <property type="entry name" value="MULTIDRUG RESISTANCE PROTEIN"/>
    <property type="match status" value="1"/>
</dbReference>
<feature type="transmembrane region" description="Helical" evidence="8">
    <location>
        <begin position="236"/>
        <end position="258"/>
    </location>
</feature>
<protein>
    <recommendedName>
        <fullName evidence="8">Protein DETOXIFICATION</fullName>
    </recommendedName>
    <alternativeName>
        <fullName evidence="8">Multidrug and toxic compound extrusion protein</fullName>
    </alternativeName>
</protein>
<dbReference type="InterPro" id="IPR045069">
    <property type="entry name" value="MATE_euk"/>
</dbReference>
<comment type="caution">
    <text evidence="9">The sequence shown here is derived from an EMBL/GenBank/DDBJ whole genome shotgun (WGS) entry which is preliminary data.</text>
</comment>